<protein>
    <submittedName>
        <fullName evidence="1">Uncharacterized protein</fullName>
    </submittedName>
</protein>
<sequence>MDVFENHAVSLDSPAIRHFEITPDDAADLARRPRALRVQTGGTLVLRDEVGTNVTYTVFAGEILPLRPVRVLATGTTATAVGWE</sequence>
<comment type="caution">
    <text evidence="1">The sequence shown here is derived from an EMBL/GenBank/DDBJ whole genome shotgun (WGS) entry which is preliminary data.</text>
</comment>
<dbReference type="AlphaFoldDB" id="A0A4U1JQ99"/>
<organism evidence="1 2">
    <name type="scientific">Rhodobacter capsulatus</name>
    <name type="common">Rhodopseudomonas capsulata</name>
    <dbReference type="NCBI Taxonomy" id="1061"/>
    <lineage>
        <taxon>Bacteria</taxon>
        <taxon>Pseudomonadati</taxon>
        <taxon>Pseudomonadota</taxon>
        <taxon>Alphaproteobacteria</taxon>
        <taxon>Rhodobacterales</taxon>
        <taxon>Rhodobacter group</taxon>
        <taxon>Rhodobacter</taxon>
    </lineage>
</organism>
<dbReference type="OrthoDB" id="7916272at2"/>
<dbReference type="RefSeq" id="WP_136907750.1">
    <property type="nucleotide sequence ID" value="NZ_SWJZ01000062.1"/>
</dbReference>
<evidence type="ECO:0000313" key="2">
    <source>
        <dbReference type="Proteomes" id="UP000310597"/>
    </source>
</evidence>
<reference evidence="1 2" key="1">
    <citation type="submission" date="2019-04" db="EMBL/GenBank/DDBJ databases">
        <title>Draft Whole-Genome sequence of the purple photosynthetic bacterium Rhodobacter capsulatus SP108 with an indigenous class A beta-lactamase.</title>
        <authorList>
            <person name="Robertson S."/>
            <person name="Meyer T.E."/>
            <person name="Kyndt J.A."/>
        </authorList>
    </citation>
    <scope>NUCLEOTIDE SEQUENCE [LARGE SCALE GENOMIC DNA]</scope>
    <source>
        <strain evidence="1 2">SP108</strain>
    </source>
</reference>
<evidence type="ECO:0000313" key="1">
    <source>
        <dbReference type="EMBL" id="TKD17466.1"/>
    </source>
</evidence>
<proteinExistence type="predicted"/>
<gene>
    <name evidence="1" type="ORF">FBT96_14165</name>
</gene>
<dbReference type="Proteomes" id="UP000310597">
    <property type="component" value="Unassembled WGS sequence"/>
</dbReference>
<dbReference type="EMBL" id="SWJZ01000062">
    <property type="protein sequence ID" value="TKD17466.1"/>
    <property type="molecule type" value="Genomic_DNA"/>
</dbReference>
<name>A0A4U1JQ99_RHOCA</name>
<accession>A0A4U1JQ99</accession>